<gene>
    <name evidence="1" type="ORF">ERS852526_03246</name>
</gene>
<organism evidence="1 2">
    <name type="scientific">Dorea longicatena</name>
    <dbReference type="NCBI Taxonomy" id="88431"/>
    <lineage>
        <taxon>Bacteria</taxon>
        <taxon>Bacillati</taxon>
        <taxon>Bacillota</taxon>
        <taxon>Clostridia</taxon>
        <taxon>Lachnospirales</taxon>
        <taxon>Lachnospiraceae</taxon>
        <taxon>Dorea</taxon>
    </lineage>
</organism>
<dbReference type="EMBL" id="CZAY01000035">
    <property type="protein sequence ID" value="CUQ24247.1"/>
    <property type="molecule type" value="Genomic_DNA"/>
</dbReference>
<sequence length="29" mass="3370">MKCQNSAKVNGFKRCVDEFVGLKQVKKQR</sequence>
<evidence type="ECO:0000313" key="2">
    <source>
        <dbReference type="Proteomes" id="UP000095485"/>
    </source>
</evidence>
<dbReference type="AlphaFoldDB" id="A0A174UW29"/>
<evidence type="ECO:0000313" key="1">
    <source>
        <dbReference type="EMBL" id="CUQ24247.1"/>
    </source>
</evidence>
<name>A0A174UW29_9FIRM</name>
<dbReference type="Proteomes" id="UP000095485">
    <property type="component" value="Unassembled WGS sequence"/>
</dbReference>
<proteinExistence type="predicted"/>
<protein>
    <submittedName>
        <fullName evidence="1">Uncharacterized protein</fullName>
    </submittedName>
</protein>
<accession>A0A174UW29</accession>
<reference evidence="1 2" key="1">
    <citation type="submission" date="2015-09" db="EMBL/GenBank/DDBJ databases">
        <authorList>
            <consortium name="Pathogen Informatics"/>
        </authorList>
    </citation>
    <scope>NUCLEOTIDE SEQUENCE [LARGE SCALE GENOMIC DNA]</scope>
    <source>
        <strain evidence="1 2">2789STDY5834914</strain>
    </source>
</reference>